<comment type="similarity">
    <text evidence="2 6">Belongs to the class-I pyridoxal-phosphate-dependent aminotransferase family.</text>
</comment>
<dbReference type="CDD" id="cd00609">
    <property type="entry name" value="AAT_like"/>
    <property type="match status" value="1"/>
</dbReference>
<dbReference type="GO" id="GO:0006520">
    <property type="term" value="P:amino acid metabolic process"/>
    <property type="evidence" value="ECO:0007669"/>
    <property type="project" value="InterPro"/>
</dbReference>
<evidence type="ECO:0000259" key="7">
    <source>
        <dbReference type="Pfam" id="PF00155"/>
    </source>
</evidence>
<dbReference type="SUPFAM" id="SSF53383">
    <property type="entry name" value="PLP-dependent transferases"/>
    <property type="match status" value="1"/>
</dbReference>
<dbReference type="RefSeq" id="WP_073074006.1">
    <property type="nucleotide sequence ID" value="NZ_FQXN01000008.1"/>
</dbReference>
<dbReference type="InterPro" id="IPR015424">
    <property type="entry name" value="PyrdxlP-dep_Trfase"/>
</dbReference>
<protein>
    <recommendedName>
        <fullName evidence="6">Aminotransferase</fullName>
        <ecNumber evidence="6">2.6.1.-</ecNumber>
    </recommendedName>
</protein>
<keyword evidence="5" id="KW-0663">Pyridoxal phosphate</keyword>
<evidence type="ECO:0000256" key="4">
    <source>
        <dbReference type="ARBA" id="ARBA00022679"/>
    </source>
</evidence>
<name>A0A1M5U6Q5_9BACT</name>
<dbReference type="OrthoDB" id="9802328at2"/>
<evidence type="ECO:0000256" key="3">
    <source>
        <dbReference type="ARBA" id="ARBA00022576"/>
    </source>
</evidence>
<dbReference type="PANTHER" id="PTHR46383:SF1">
    <property type="entry name" value="ASPARTATE AMINOTRANSFERASE"/>
    <property type="match status" value="1"/>
</dbReference>
<reference evidence="9" key="1">
    <citation type="submission" date="2016-11" db="EMBL/GenBank/DDBJ databases">
        <authorList>
            <person name="Varghese N."/>
            <person name="Submissions S."/>
        </authorList>
    </citation>
    <scope>NUCLEOTIDE SEQUENCE [LARGE SCALE GENOMIC DNA]</scope>
    <source>
        <strain evidence="9">DSM 15807</strain>
    </source>
</reference>
<keyword evidence="9" id="KW-1185">Reference proteome</keyword>
<dbReference type="GO" id="GO:0030170">
    <property type="term" value="F:pyridoxal phosphate binding"/>
    <property type="evidence" value="ECO:0007669"/>
    <property type="project" value="InterPro"/>
</dbReference>
<evidence type="ECO:0000256" key="6">
    <source>
        <dbReference type="RuleBase" id="RU000481"/>
    </source>
</evidence>
<dbReference type="GO" id="GO:0008483">
    <property type="term" value="F:transaminase activity"/>
    <property type="evidence" value="ECO:0007669"/>
    <property type="project" value="UniProtKB-KW"/>
</dbReference>
<dbReference type="PANTHER" id="PTHR46383">
    <property type="entry name" value="ASPARTATE AMINOTRANSFERASE"/>
    <property type="match status" value="1"/>
</dbReference>
<dbReference type="Pfam" id="PF00155">
    <property type="entry name" value="Aminotran_1_2"/>
    <property type="match status" value="1"/>
</dbReference>
<keyword evidence="4 6" id="KW-0808">Transferase</keyword>
<feature type="domain" description="Aminotransferase class I/classII large" evidence="7">
    <location>
        <begin position="31"/>
        <end position="382"/>
    </location>
</feature>
<dbReference type="Gene3D" id="3.90.1150.10">
    <property type="entry name" value="Aspartate Aminotransferase, domain 1"/>
    <property type="match status" value="1"/>
</dbReference>
<dbReference type="EMBL" id="FQXN01000008">
    <property type="protein sequence ID" value="SHH58393.1"/>
    <property type="molecule type" value="Genomic_DNA"/>
</dbReference>
<dbReference type="NCBIfam" id="NF005744">
    <property type="entry name" value="PRK07568.1"/>
    <property type="match status" value="1"/>
</dbReference>
<dbReference type="Proteomes" id="UP000242592">
    <property type="component" value="Unassembled WGS sequence"/>
</dbReference>
<evidence type="ECO:0000256" key="2">
    <source>
        <dbReference type="ARBA" id="ARBA00007441"/>
    </source>
</evidence>
<evidence type="ECO:0000256" key="5">
    <source>
        <dbReference type="ARBA" id="ARBA00022898"/>
    </source>
</evidence>
<dbReference type="STRING" id="1123380.SAMN02745199_1641"/>
<dbReference type="InterPro" id="IPR004839">
    <property type="entry name" value="Aminotransferase_I/II_large"/>
</dbReference>
<dbReference type="PROSITE" id="PS00105">
    <property type="entry name" value="AA_TRANSFER_CLASS_1"/>
    <property type="match status" value="1"/>
</dbReference>
<dbReference type="AlphaFoldDB" id="A0A1M5U6Q5"/>
<dbReference type="Gene3D" id="3.40.640.10">
    <property type="entry name" value="Type I PLP-dependent aspartate aminotransferase-like (Major domain)"/>
    <property type="match status" value="1"/>
</dbReference>
<evidence type="ECO:0000313" key="8">
    <source>
        <dbReference type="EMBL" id="SHH58393.1"/>
    </source>
</evidence>
<dbReference type="InterPro" id="IPR004838">
    <property type="entry name" value="NHTrfase_class1_PyrdxlP-BS"/>
</dbReference>
<organism evidence="8 9">
    <name type="scientific">Thermosipho atlanticus DSM 15807</name>
    <dbReference type="NCBI Taxonomy" id="1123380"/>
    <lineage>
        <taxon>Bacteria</taxon>
        <taxon>Thermotogati</taxon>
        <taxon>Thermotogota</taxon>
        <taxon>Thermotogae</taxon>
        <taxon>Thermotogales</taxon>
        <taxon>Fervidobacteriaceae</taxon>
        <taxon>Thermosipho</taxon>
    </lineage>
</organism>
<evidence type="ECO:0000256" key="1">
    <source>
        <dbReference type="ARBA" id="ARBA00001933"/>
    </source>
</evidence>
<dbReference type="InterPro" id="IPR015422">
    <property type="entry name" value="PyrdxlP-dep_Trfase_small"/>
</dbReference>
<evidence type="ECO:0000313" key="9">
    <source>
        <dbReference type="Proteomes" id="UP000242592"/>
    </source>
</evidence>
<comment type="cofactor">
    <cofactor evidence="1 6">
        <name>pyridoxal 5'-phosphate</name>
        <dbReference type="ChEBI" id="CHEBI:597326"/>
    </cofactor>
</comment>
<dbReference type="InterPro" id="IPR015421">
    <property type="entry name" value="PyrdxlP-dep_Trfase_major"/>
</dbReference>
<sequence>MISSRALRVPASPIRRLVPFADKAKKKGIHVYHLNIGQPDIETPSEWYKYIEKFKNKVVAYTHSQGILPLREKFAEYYRKWNIEVMPDEIIVTNGGSEAIMFALGVVCDPEDEVIVIEPFYANYAGFAAYLNVKLVPVTATPENGYRMPKKSDFEKVITPKTKAILFSNPSNPTGVVYTREEIQTIVEIAKENDLVIISDEVYREFAFDNKNSISAFEFNEIHDRLIIVDSVSKRYSACGARIGTFITKNKNFYSAALKLAQARLSPAEITQYGTIGLLNSSEEYMKKVMKEYEKRRDVAYEEIKKIPGVIAHKPEGAFYLSAKLPVDNAENFIKWMLSKFNVDGKTTMVAPLSGFYATPNFGLKEIRIAYVLDSEKIKDAIKIMAKGIEEYNKQKN</sequence>
<gene>
    <name evidence="8" type="ORF">SAMN02745199_1641</name>
</gene>
<dbReference type="InterPro" id="IPR050596">
    <property type="entry name" value="AspAT/PAT-like"/>
</dbReference>
<dbReference type="EC" id="2.6.1.-" evidence="6"/>
<proteinExistence type="inferred from homology"/>
<keyword evidence="3 6" id="KW-0032">Aminotransferase</keyword>
<accession>A0A1M5U6Q5</accession>